<dbReference type="RefSeq" id="WP_080966112.1">
    <property type="nucleotide sequence ID" value="NZ_CP015220.1"/>
</dbReference>
<organism evidence="1 2">
    <name type="scientific">Rhodococcoides fascians</name>
    <name type="common">Rhodococcus fascians</name>
    <dbReference type="NCBI Taxonomy" id="1828"/>
    <lineage>
        <taxon>Bacteria</taxon>
        <taxon>Bacillati</taxon>
        <taxon>Actinomycetota</taxon>
        <taxon>Actinomycetes</taxon>
        <taxon>Mycobacteriales</taxon>
        <taxon>Nocardiaceae</taxon>
        <taxon>Rhodococcoides</taxon>
    </lineage>
</organism>
<protein>
    <submittedName>
        <fullName evidence="1">Uncharacterized protein</fullName>
    </submittedName>
</protein>
<name>A0A143QG47_RHOFA</name>
<reference evidence="1 2" key="1">
    <citation type="journal article" date="2016" name="Genome Announc.">
        <title>Complete Genome and Plasmid Sequences for Rhodococcus fascians D188 and Draft Sequences for Rhodococcus Isolates PBTS 1 and PBTS 2.</title>
        <authorList>
            <person name="Stamler R.A."/>
            <person name="Vereecke D."/>
            <person name="Zhang Y."/>
            <person name="Schilkey F."/>
            <person name="Devitt N."/>
            <person name="Randall J.J."/>
        </authorList>
    </citation>
    <scope>NUCLEOTIDE SEQUENCE [LARGE SCALE GENOMIC DNA]</scope>
    <source>
        <strain evidence="1 2">PBTS2</strain>
    </source>
</reference>
<dbReference type="EMBL" id="CP015220">
    <property type="protein sequence ID" value="AMY21889.1"/>
    <property type="molecule type" value="Genomic_DNA"/>
</dbReference>
<dbReference type="AlphaFoldDB" id="A0A143QG47"/>
<dbReference type="PATRIC" id="fig|1653479.3.peg.580"/>
<evidence type="ECO:0000313" key="1">
    <source>
        <dbReference type="EMBL" id="AMY21889.1"/>
    </source>
</evidence>
<gene>
    <name evidence="1" type="ORF">A3Q41_00569</name>
</gene>
<proteinExistence type="predicted"/>
<sequence>MATGSEHLWSAVERWRELSDQAEAGVLEIPEEVASRCDTVCASYLDHLDDMLTKTAYLVDLDAFGTLPSAQQLGRKFKRLADGEERSAAVAIRQHIEVIELMRSVFRRYFVDTEEIDQSVGARVGEIGAALGE</sequence>
<accession>A0A143QG47</accession>
<dbReference type="KEGG" id="rhs:A3Q41_00569"/>
<reference evidence="2" key="2">
    <citation type="submission" date="2016-04" db="EMBL/GenBank/DDBJ databases">
        <title>Complete Genome and Plasmid Sequences for Rhodococcus fascians D188 and Draft Sequences for Rhodococcus spp. Isolates PBTS 1 and PBTS 2.</title>
        <authorList>
            <person name="Stamer R."/>
            <person name="Vereecke D."/>
            <person name="Zhang Y."/>
            <person name="Schilkey F."/>
            <person name="Devitt N."/>
            <person name="Randall J."/>
        </authorList>
    </citation>
    <scope>NUCLEOTIDE SEQUENCE [LARGE SCALE GENOMIC DNA]</scope>
    <source>
        <strain evidence="2">PBTS2</strain>
    </source>
</reference>
<dbReference type="Proteomes" id="UP000076038">
    <property type="component" value="Chromosome"/>
</dbReference>
<evidence type="ECO:0000313" key="2">
    <source>
        <dbReference type="Proteomes" id="UP000076038"/>
    </source>
</evidence>
<dbReference type="OrthoDB" id="4463050at2"/>
<keyword evidence="2" id="KW-1185">Reference proteome</keyword>